<evidence type="ECO:0000259" key="1">
    <source>
        <dbReference type="SMART" id="SM00966"/>
    </source>
</evidence>
<reference evidence="3" key="1">
    <citation type="journal article" date="2013" name="Genome Announc.">
        <title>Whole-Genome Sequencing of Lactobacillus shenzhenensis Strain LY-73T.</title>
        <authorList>
            <person name="Lin Z."/>
            <person name="Liu Z."/>
            <person name="Yang R."/>
            <person name="Zou Y."/>
            <person name="Wan D."/>
            <person name="Chen J."/>
            <person name="Guo M."/>
            <person name="Zhao J."/>
            <person name="Fang C."/>
            <person name="Yang R."/>
            <person name="Liu F."/>
        </authorList>
    </citation>
    <scope>NUCLEOTIDE SEQUENCE [LARGE SCALE GENOMIC DNA]</scope>
    <source>
        <strain evidence="3">LY-73</strain>
    </source>
</reference>
<dbReference type="HOGENOM" id="CLU_2423194_0_0_9"/>
<dbReference type="InterPro" id="IPR007159">
    <property type="entry name" value="SpoVT-AbrB_dom"/>
</dbReference>
<evidence type="ECO:0000313" key="3">
    <source>
        <dbReference type="Proteomes" id="UP000030647"/>
    </source>
</evidence>
<dbReference type="GO" id="GO:0003677">
    <property type="term" value="F:DNA binding"/>
    <property type="evidence" value="ECO:0007669"/>
    <property type="project" value="InterPro"/>
</dbReference>
<dbReference type="RefSeq" id="WP_022529524.1">
    <property type="nucleotide sequence ID" value="NZ_KI271588.1"/>
</dbReference>
<sequence>MDSTIKRKILASAKITTKNQITVPKSVRTELHLGEHDELQFILQSDGSITITPKKKPSFWAVVHEQEKQYGNLSTPEVDWGADVGGEVID</sequence>
<dbReference type="SUPFAM" id="SSF89447">
    <property type="entry name" value="AbrB/MazE/MraZ-like"/>
    <property type="match status" value="1"/>
</dbReference>
<dbReference type="NCBIfam" id="TIGR01439">
    <property type="entry name" value="lp_hng_hel_AbrB"/>
    <property type="match status" value="1"/>
</dbReference>
<accession>U4TM30</accession>
<feature type="domain" description="SpoVT-AbrB" evidence="1">
    <location>
        <begin position="13"/>
        <end position="59"/>
    </location>
</feature>
<protein>
    <recommendedName>
        <fullName evidence="1">SpoVT-AbrB domain-containing protein</fullName>
    </recommendedName>
</protein>
<gene>
    <name evidence="2" type="ORF">L248_2939</name>
</gene>
<keyword evidence="3" id="KW-1185">Reference proteome</keyword>
<dbReference type="OrthoDB" id="9811597at2"/>
<name>U4TM30_9LACO</name>
<dbReference type="STRING" id="1231336.L248_2939"/>
<dbReference type="AlphaFoldDB" id="U4TM30"/>
<evidence type="ECO:0000313" key="2">
    <source>
        <dbReference type="EMBL" id="ERL65264.1"/>
    </source>
</evidence>
<dbReference type="Pfam" id="PF04014">
    <property type="entry name" value="MazE_antitoxin"/>
    <property type="match status" value="1"/>
</dbReference>
<proteinExistence type="predicted"/>
<dbReference type="SMART" id="SM00966">
    <property type="entry name" value="SpoVT_AbrB"/>
    <property type="match status" value="1"/>
</dbReference>
<organism evidence="2 3">
    <name type="scientific">Schleiferilactobacillus shenzhenensis LY-73</name>
    <dbReference type="NCBI Taxonomy" id="1231336"/>
    <lineage>
        <taxon>Bacteria</taxon>
        <taxon>Bacillati</taxon>
        <taxon>Bacillota</taxon>
        <taxon>Bacilli</taxon>
        <taxon>Lactobacillales</taxon>
        <taxon>Lactobacillaceae</taxon>
        <taxon>Schleiferilactobacillus</taxon>
    </lineage>
</organism>
<dbReference type="eggNOG" id="COG2002">
    <property type="taxonomic scope" value="Bacteria"/>
</dbReference>
<dbReference type="EMBL" id="KI271588">
    <property type="protein sequence ID" value="ERL65264.1"/>
    <property type="molecule type" value="Genomic_DNA"/>
</dbReference>
<dbReference type="Proteomes" id="UP000030647">
    <property type="component" value="Unassembled WGS sequence"/>
</dbReference>
<dbReference type="Gene3D" id="2.10.260.10">
    <property type="match status" value="1"/>
</dbReference>
<dbReference type="InterPro" id="IPR037914">
    <property type="entry name" value="SpoVT-AbrB_sf"/>
</dbReference>